<keyword evidence="13" id="KW-1185">Reference proteome</keyword>
<feature type="binding site" evidence="9">
    <location>
        <position position="266"/>
    </location>
    <ligand>
        <name>substrate</name>
    </ligand>
</feature>
<dbReference type="EC" id="1.1.1.22" evidence="3 7"/>
<comment type="similarity">
    <text evidence="2 7">Belongs to the UDP-glucose/GDP-mannose dehydrogenase family.</text>
</comment>
<dbReference type="Gene3D" id="3.40.50.720">
    <property type="entry name" value="NAD(P)-binding Rossmann-like Domain"/>
    <property type="match status" value="2"/>
</dbReference>
<feature type="binding site" evidence="9">
    <location>
        <position position="329"/>
    </location>
    <ligand>
        <name>substrate</name>
    </ligand>
</feature>
<name>B8D170_HALOH</name>
<dbReference type="OrthoDB" id="9803238at2"/>
<evidence type="ECO:0000256" key="5">
    <source>
        <dbReference type="ARBA" id="ARBA00023027"/>
    </source>
</evidence>
<keyword evidence="5 7" id="KW-0520">NAD</keyword>
<dbReference type="UniPathway" id="UPA00038">
    <property type="reaction ID" value="UER00491"/>
</dbReference>
<dbReference type="GO" id="GO:0000271">
    <property type="term" value="P:polysaccharide biosynthetic process"/>
    <property type="evidence" value="ECO:0007669"/>
    <property type="project" value="InterPro"/>
</dbReference>
<dbReference type="GO" id="GO:0003979">
    <property type="term" value="F:UDP-glucose 6-dehydrogenase activity"/>
    <property type="evidence" value="ECO:0007669"/>
    <property type="project" value="UniProtKB-EC"/>
</dbReference>
<dbReference type="SMART" id="SM00984">
    <property type="entry name" value="UDPG_MGDP_dh_C"/>
    <property type="match status" value="1"/>
</dbReference>
<dbReference type="eggNOG" id="COG1004">
    <property type="taxonomic scope" value="Bacteria"/>
</dbReference>
<dbReference type="InterPro" id="IPR036220">
    <property type="entry name" value="UDP-Glc/GDP-Man_DH_C_sf"/>
</dbReference>
<evidence type="ECO:0000256" key="1">
    <source>
        <dbReference type="ARBA" id="ARBA00004701"/>
    </source>
</evidence>
<feature type="active site" description="Nucleophile" evidence="8">
    <location>
        <position position="269"/>
    </location>
</feature>
<dbReference type="EMBL" id="CP001098">
    <property type="protein sequence ID" value="ACL71022.1"/>
    <property type="molecule type" value="Genomic_DNA"/>
</dbReference>
<dbReference type="Pfam" id="PF00984">
    <property type="entry name" value="UDPG_MGDP_dh"/>
    <property type="match status" value="1"/>
</dbReference>
<dbReference type="HOGENOM" id="CLU_023810_1_2_9"/>
<feature type="binding site" evidence="10">
    <location>
        <position position="272"/>
    </location>
    <ligand>
        <name>NAD(+)</name>
        <dbReference type="ChEBI" id="CHEBI:57540"/>
    </ligand>
</feature>
<dbReference type="GO" id="GO:0006065">
    <property type="term" value="P:UDP-glucuronate biosynthetic process"/>
    <property type="evidence" value="ECO:0007669"/>
    <property type="project" value="UniProtKB-UniPathway"/>
</dbReference>
<evidence type="ECO:0000256" key="6">
    <source>
        <dbReference type="ARBA" id="ARBA00047473"/>
    </source>
</evidence>
<feature type="binding site" evidence="9">
    <location>
        <position position="213"/>
    </location>
    <ligand>
        <name>substrate</name>
    </ligand>
</feature>
<dbReference type="InterPro" id="IPR017476">
    <property type="entry name" value="UDP-Glc/GDP-Man"/>
</dbReference>
<dbReference type="InterPro" id="IPR014027">
    <property type="entry name" value="UDP-Glc/GDP-Man_DH_C"/>
</dbReference>
<evidence type="ECO:0000256" key="7">
    <source>
        <dbReference type="PIRNR" id="PIRNR000124"/>
    </source>
</evidence>
<dbReference type="SUPFAM" id="SSF48179">
    <property type="entry name" value="6-phosphogluconate dehydrogenase C-terminal domain-like"/>
    <property type="match status" value="1"/>
</dbReference>
<dbReference type="PANTHER" id="PTHR43750">
    <property type="entry name" value="UDP-GLUCOSE 6-DEHYDROGENASE TUAD"/>
    <property type="match status" value="1"/>
</dbReference>
<dbReference type="GO" id="GO:0051287">
    <property type="term" value="F:NAD binding"/>
    <property type="evidence" value="ECO:0007669"/>
    <property type="project" value="InterPro"/>
</dbReference>
<feature type="binding site" evidence="10">
    <location>
        <position position="89"/>
    </location>
    <ligand>
        <name>NAD(+)</name>
        <dbReference type="ChEBI" id="CHEBI:57540"/>
    </ligand>
</feature>
<sequence length="460" mass="51126">MYENKISVIGTGYVGLVSGVCLADFGNTVINVDIDEEKINKLNNGEVPIYEPGLSEYLQRNFESGRISFTTDVKEAIENSGVVFIAVGTPPKDDGSADLQYVLSVARDIGKYMNGYKVIVDKSTVPIGTGRKVAAVIQEELDKRGVDYKFDVVSNPEFLREGKAVYDFTHPDRVVIGTESEKARDILKEVYRALYLNDTPFVFTNLETAEMIKYASNAFLATKISFINEISVLCEKVNADVQVVAKAMGMDGRIGDKFLHAGPGYGGSCFPKDTRAIVRIAAENGVDLKVIKAGIEANENQKLYMVEKIVNKLGDLKGKTLGILGLSFKPETDDMREAPALTIIPELIKRGARIRAFDPEGIKEATWRLKDYEKDIIYCDNEYEVMKGSNALVLLTEWNQFRRLDLKRVKELLADPVFFDLRNVYEVEEVEKVGLEYIGVGTAQKADAEAFKEAAAAREE</sequence>
<feature type="binding site" evidence="9">
    <location>
        <begin position="158"/>
        <end position="161"/>
    </location>
    <ligand>
        <name>substrate</name>
    </ligand>
</feature>
<dbReference type="KEGG" id="hor:Hore_22770"/>
<keyword evidence="4 7" id="KW-0560">Oxidoreductase</keyword>
<dbReference type="Pfam" id="PF03720">
    <property type="entry name" value="UDPG_MGDP_dh_C"/>
    <property type="match status" value="1"/>
</dbReference>
<dbReference type="AlphaFoldDB" id="B8D170"/>
<evidence type="ECO:0000313" key="12">
    <source>
        <dbReference type="EMBL" id="ACL71022.1"/>
    </source>
</evidence>
<dbReference type="InterPro" id="IPR036291">
    <property type="entry name" value="NAD(P)-bd_dom_sf"/>
</dbReference>
<feature type="domain" description="UDP-glucose/GDP-mannose dehydrogenase C-terminal" evidence="11">
    <location>
        <begin position="322"/>
        <end position="427"/>
    </location>
</feature>
<dbReference type="SUPFAM" id="SSF51735">
    <property type="entry name" value="NAD(P)-binding Rossmann-fold domains"/>
    <property type="match status" value="1"/>
</dbReference>
<feature type="binding site" evidence="10">
    <location>
        <position position="38"/>
    </location>
    <ligand>
        <name>NAD(+)</name>
        <dbReference type="ChEBI" id="CHEBI:57540"/>
    </ligand>
</feature>
<dbReference type="NCBIfam" id="TIGR03026">
    <property type="entry name" value="NDP-sugDHase"/>
    <property type="match status" value="1"/>
</dbReference>
<dbReference type="Proteomes" id="UP000000719">
    <property type="component" value="Chromosome"/>
</dbReference>
<dbReference type="InterPro" id="IPR014026">
    <property type="entry name" value="UDP-Glc/GDP-Man_DH_dimer"/>
</dbReference>
<dbReference type="PANTHER" id="PTHR43750:SF3">
    <property type="entry name" value="UDP-GLUCOSE 6-DEHYDROGENASE TUAD"/>
    <property type="match status" value="1"/>
</dbReference>
<gene>
    <name evidence="12" type="ordered locus">Hore_22770</name>
</gene>
<dbReference type="PIRSF" id="PIRSF500134">
    <property type="entry name" value="UDPglc_DH_bac"/>
    <property type="match status" value="1"/>
</dbReference>
<evidence type="ECO:0000313" key="13">
    <source>
        <dbReference type="Proteomes" id="UP000000719"/>
    </source>
</evidence>
<evidence type="ECO:0000256" key="4">
    <source>
        <dbReference type="ARBA" id="ARBA00023002"/>
    </source>
</evidence>
<evidence type="ECO:0000256" key="2">
    <source>
        <dbReference type="ARBA" id="ARBA00006601"/>
    </source>
</evidence>
<reference evidence="12 13" key="1">
    <citation type="journal article" date="2009" name="PLoS ONE">
        <title>Genome analysis of the anaerobic thermohalophilic bacterium Halothermothrix orenii.</title>
        <authorList>
            <person name="Mavromatis K."/>
            <person name="Ivanova N."/>
            <person name="Anderson I."/>
            <person name="Lykidis A."/>
            <person name="Hooper S.D."/>
            <person name="Sun H."/>
            <person name="Kunin V."/>
            <person name="Lapidus A."/>
            <person name="Hugenholtz P."/>
            <person name="Patel B."/>
            <person name="Kyrpides N.C."/>
        </authorList>
    </citation>
    <scope>NUCLEOTIDE SEQUENCE [LARGE SCALE GENOMIC DNA]</scope>
    <source>
        <strain evidence="13">H 168 / OCM 544 / DSM 9562</strain>
    </source>
</reference>
<dbReference type="PIRSF" id="PIRSF000124">
    <property type="entry name" value="UDPglc_GDPman_dh"/>
    <property type="match status" value="1"/>
</dbReference>
<protein>
    <recommendedName>
        <fullName evidence="3 7">UDP-glucose 6-dehydrogenase</fullName>
        <ecNumber evidence="3 7">1.1.1.22</ecNumber>
    </recommendedName>
</protein>
<feature type="binding site" evidence="10">
    <location>
        <position position="33"/>
    </location>
    <ligand>
        <name>NAD(+)</name>
        <dbReference type="ChEBI" id="CHEBI:57540"/>
    </ligand>
</feature>
<dbReference type="Pfam" id="PF03721">
    <property type="entry name" value="UDPG_MGDP_dh_N"/>
    <property type="match status" value="1"/>
</dbReference>
<evidence type="ECO:0000256" key="10">
    <source>
        <dbReference type="PIRSR" id="PIRSR500134-3"/>
    </source>
</evidence>
<dbReference type="InterPro" id="IPR008927">
    <property type="entry name" value="6-PGluconate_DH-like_C_sf"/>
</dbReference>
<dbReference type="STRING" id="373903.Hore_22770"/>
<feature type="binding site" evidence="9">
    <location>
        <begin position="258"/>
        <end position="262"/>
    </location>
    <ligand>
        <name>substrate</name>
    </ligand>
</feature>
<dbReference type="InterPro" id="IPR001732">
    <property type="entry name" value="UDP-Glc/GDP-Man_DH_N"/>
</dbReference>
<proteinExistence type="inferred from homology"/>
<evidence type="ECO:0000256" key="3">
    <source>
        <dbReference type="ARBA" id="ARBA00012954"/>
    </source>
</evidence>
<dbReference type="RefSeq" id="WP_015923991.1">
    <property type="nucleotide sequence ID" value="NC_011899.1"/>
</dbReference>
<dbReference type="SUPFAM" id="SSF52413">
    <property type="entry name" value="UDP-glucose/GDP-mannose dehydrogenase C-terminal domain"/>
    <property type="match status" value="1"/>
</dbReference>
<accession>B8D170</accession>
<evidence type="ECO:0000256" key="8">
    <source>
        <dbReference type="PIRSR" id="PIRSR500134-1"/>
    </source>
</evidence>
<dbReference type="Gene3D" id="1.20.5.100">
    <property type="entry name" value="Cytochrome c1, transmembrane anchor, C-terminal"/>
    <property type="match status" value="1"/>
</dbReference>
<dbReference type="InterPro" id="IPR028357">
    <property type="entry name" value="UDPglc_DH_bac"/>
</dbReference>
<feature type="binding site" evidence="10">
    <location>
        <position position="124"/>
    </location>
    <ligand>
        <name>NAD(+)</name>
        <dbReference type="ChEBI" id="CHEBI:57540"/>
    </ligand>
</feature>
<feature type="binding site" evidence="10">
    <location>
        <position position="161"/>
    </location>
    <ligand>
        <name>NAD(+)</name>
        <dbReference type="ChEBI" id="CHEBI:57540"/>
    </ligand>
</feature>
<evidence type="ECO:0000259" key="11">
    <source>
        <dbReference type="SMART" id="SM00984"/>
    </source>
</evidence>
<feature type="binding site" evidence="10">
    <location>
        <position position="336"/>
    </location>
    <ligand>
        <name>NAD(+)</name>
        <dbReference type="ChEBI" id="CHEBI:57540"/>
    </ligand>
</feature>
<comment type="pathway">
    <text evidence="1">Nucleotide-sugar biosynthesis; UDP-alpha-D-glucuronate biosynthesis; UDP-alpha-D-glucuronate from UDP-alpha-D-glucose: step 1/1.</text>
</comment>
<evidence type="ECO:0000256" key="9">
    <source>
        <dbReference type="PIRSR" id="PIRSR500134-2"/>
    </source>
</evidence>
<comment type="catalytic activity">
    <reaction evidence="6 7">
        <text>UDP-alpha-D-glucose + 2 NAD(+) + H2O = UDP-alpha-D-glucuronate + 2 NADH + 3 H(+)</text>
        <dbReference type="Rhea" id="RHEA:23596"/>
        <dbReference type="ChEBI" id="CHEBI:15377"/>
        <dbReference type="ChEBI" id="CHEBI:15378"/>
        <dbReference type="ChEBI" id="CHEBI:57540"/>
        <dbReference type="ChEBI" id="CHEBI:57945"/>
        <dbReference type="ChEBI" id="CHEBI:58052"/>
        <dbReference type="ChEBI" id="CHEBI:58885"/>
        <dbReference type="EC" id="1.1.1.22"/>
    </reaction>
</comment>
<organism evidence="12 13">
    <name type="scientific">Halothermothrix orenii (strain H 168 / OCM 544 / DSM 9562)</name>
    <dbReference type="NCBI Taxonomy" id="373903"/>
    <lineage>
        <taxon>Bacteria</taxon>
        <taxon>Bacillati</taxon>
        <taxon>Bacillota</taxon>
        <taxon>Clostridia</taxon>
        <taxon>Halanaerobiales</taxon>
        <taxon>Halothermotrichaceae</taxon>
        <taxon>Halothermothrix</taxon>
    </lineage>
</organism>